<gene>
    <name evidence="16" type="ORF">EAG_01191</name>
</gene>
<keyword evidence="5" id="KW-0276">Fatty acid metabolism</keyword>
<dbReference type="OrthoDB" id="10260134at2759"/>
<evidence type="ECO:0000256" key="11">
    <source>
        <dbReference type="ARBA" id="ARBA00023160"/>
    </source>
</evidence>
<name>E2AX08_CAMFO</name>
<evidence type="ECO:0000256" key="14">
    <source>
        <dbReference type="SAM" id="Phobius"/>
    </source>
</evidence>
<feature type="transmembrane region" description="Helical" evidence="14">
    <location>
        <begin position="52"/>
        <end position="70"/>
    </location>
</feature>
<comment type="subcellular location">
    <subcellularLocation>
        <location evidence="1">Membrane</location>
        <topology evidence="1">Multi-pass membrane protein</topology>
    </subcellularLocation>
</comment>
<feature type="domain" description="Fatty acid desaturase" evidence="15">
    <location>
        <begin position="88"/>
        <end position="284"/>
    </location>
</feature>
<accession>E2AX08</accession>
<keyword evidence="6 14" id="KW-1133">Transmembrane helix</keyword>
<proteinExistence type="inferred from homology"/>
<comment type="cofactor">
    <cofactor evidence="12">
        <name>Fe(2+)</name>
        <dbReference type="ChEBI" id="CHEBI:29033"/>
    </cofactor>
</comment>
<evidence type="ECO:0000256" key="8">
    <source>
        <dbReference type="ARBA" id="ARBA00023004"/>
    </source>
</evidence>
<keyword evidence="3 12" id="KW-0444">Lipid biosynthesis</keyword>
<keyword evidence="7 12" id="KW-0560">Oxidoreductase</keyword>
<keyword evidence="9" id="KW-0443">Lipid metabolism</keyword>
<feature type="transmembrane region" description="Helical" evidence="14">
    <location>
        <begin position="82"/>
        <end position="103"/>
    </location>
</feature>
<dbReference type="Proteomes" id="UP000000311">
    <property type="component" value="Unassembled WGS sequence"/>
</dbReference>
<evidence type="ECO:0000256" key="3">
    <source>
        <dbReference type="ARBA" id="ARBA00022516"/>
    </source>
</evidence>
<sequence>MASNTSNPEMHTEKNFCEEEEESSIITDDMQNRDETCIKSEGLFKFKTEVKWFNAIFIIFLHISMLYACFTFEWCKDFRTNIWALIQFAIEATGITAGAHRLWTHRAYKAKWPLRIILLIWYASAGQNNLYDWIRDHRVHHKYTDTNADPHNSNRGFFFSHVGWLMLKKHPDVIRKGRQIDMRDILADPVAMFGYKYFSILSFIFAFLVPIMVPVYGWNETWSRAFMAQIIHYVYGLNCIWSANSVAHFWASKPYDASINPSENKYVAFVAFGEGWHNYHHVFPWDYKTAELGNYSLNFTTMFIDFCAKIGWVYDLKQPSEELIRNVVMRNDHSLRQSVLHKSRKIG</sequence>
<evidence type="ECO:0000313" key="17">
    <source>
        <dbReference type="Proteomes" id="UP000000311"/>
    </source>
</evidence>
<keyword evidence="17" id="KW-1185">Reference proteome</keyword>
<dbReference type="InterPro" id="IPR015876">
    <property type="entry name" value="Acyl-CoA_DS"/>
</dbReference>
<dbReference type="PRINTS" id="PR00075">
    <property type="entry name" value="FACDDSATRASE"/>
</dbReference>
<organism evidence="17">
    <name type="scientific">Camponotus floridanus</name>
    <name type="common">Florida carpenter ant</name>
    <dbReference type="NCBI Taxonomy" id="104421"/>
    <lineage>
        <taxon>Eukaryota</taxon>
        <taxon>Metazoa</taxon>
        <taxon>Ecdysozoa</taxon>
        <taxon>Arthropoda</taxon>
        <taxon>Hexapoda</taxon>
        <taxon>Insecta</taxon>
        <taxon>Pterygota</taxon>
        <taxon>Neoptera</taxon>
        <taxon>Endopterygota</taxon>
        <taxon>Hymenoptera</taxon>
        <taxon>Apocrita</taxon>
        <taxon>Aculeata</taxon>
        <taxon>Formicoidea</taxon>
        <taxon>Formicidae</taxon>
        <taxon>Formicinae</taxon>
        <taxon>Camponotus</taxon>
    </lineage>
</organism>
<evidence type="ECO:0000256" key="5">
    <source>
        <dbReference type="ARBA" id="ARBA00022832"/>
    </source>
</evidence>
<dbReference type="EMBL" id="GL443495">
    <property type="protein sequence ID" value="EFN62028.1"/>
    <property type="molecule type" value="Genomic_DNA"/>
</dbReference>
<evidence type="ECO:0000256" key="6">
    <source>
        <dbReference type="ARBA" id="ARBA00022989"/>
    </source>
</evidence>
<evidence type="ECO:0000256" key="4">
    <source>
        <dbReference type="ARBA" id="ARBA00022692"/>
    </source>
</evidence>
<reference evidence="16 17" key="1">
    <citation type="journal article" date="2010" name="Science">
        <title>Genomic comparison of the ants Camponotus floridanus and Harpegnathos saltator.</title>
        <authorList>
            <person name="Bonasio R."/>
            <person name="Zhang G."/>
            <person name="Ye C."/>
            <person name="Mutti N.S."/>
            <person name="Fang X."/>
            <person name="Qin N."/>
            <person name="Donahue G."/>
            <person name="Yang P."/>
            <person name="Li Q."/>
            <person name="Li C."/>
            <person name="Zhang P."/>
            <person name="Huang Z."/>
            <person name="Berger S.L."/>
            <person name="Reinberg D."/>
            <person name="Wang J."/>
            <person name="Liebig J."/>
        </authorList>
    </citation>
    <scope>NUCLEOTIDE SEQUENCE [LARGE SCALE GENOMIC DNA]</scope>
    <source>
        <strain evidence="17">C129</strain>
    </source>
</reference>
<protein>
    <submittedName>
        <fullName evidence="16">Acyl-CoA Delta(11) desaturase</fullName>
    </submittedName>
</protein>
<dbReference type="AlphaFoldDB" id="E2AX08"/>
<dbReference type="InParanoid" id="E2AX08"/>
<dbReference type="CDD" id="cd03505">
    <property type="entry name" value="Delta9-FADS-like"/>
    <property type="match status" value="1"/>
</dbReference>
<dbReference type="GO" id="GO:0005506">
    <property type="term" value="F:iron ion binding"/>
    <property type="evidence" value="ECO:0007669"/>
    <property type="project" value="TreeGrafter"/>
</dbReference>
<evidence type="ECO:0000256" key="12">
    <source>
        <dbReference type="RuleBase" id="RU000581"/>
    </source>
</evidence>
<evidence type="ECO:0000313" key="16">
    <source>
        <dbReference type="EMBL" id="EFN62028.1"/>
    </source>
</evidence>
<dbReference type="OMA" id="VAGQNTM"/>
<feature type="region of interest" description="Disordered" evidence="13">
    <location>
        <begin position="1"/>
        <end position="26"/>
    </location>
</feature>
<dbReference type="Pfam" id="PF00487">
    <property type="entry name" value="FA_desaturase"/>
    <property type="match status" value="1"/>
</dbReference>
<evidence type="ECO:0000256" key="13">
    <source>
        <dbReference type="SAM" id="MobiDB-lite"/>
    </source>
</evidence>
<feature type="transmembrane region" description="Helical" evidence="14">
    <location>
        <begin position="197"/>
        <end position="218"/>
    </location>
</feature>
<dbReference type="FunCoup" id="E2AX08">
    <property type="interactions" value="57"/>
</dbReference>
<comment type="similarity">
    <text evidence="2 12">Belongs to the fatty acid desaturase type 1 family.</text>
</comment>
<dbReference type="PANTHER" id="PTHR11351:SF21">
    <property type="entry name" value="GH07782P"/>
    <property type="match status" value="1"/>
</dbReference>
<keyword evidence="4 12" id="KW-0812">Transmembrane</keyword>
<keyword evidence="8" id="KW-0408">Iron</keyword>
<evidence type="ECO:0000256" key="9">
    <source>
        <dbReference type="ARBA" id="ARBA00023098"/>
    </source>
</evidence>
<dbReference type="GO" id="GO:0004768">
    <property type="term" value="F:stearoyl-CoA 9-desaturase activity"/>
    <property type="evidence" value="ECO:0007669"/>
    <property type="project" value="TreeGrafter"/>
</dbReference>
<evidence type="ECO:0000256" key="7">
    <source>
        <dbReference type="ARBA" id="ARBA00023002"/>
    </source>
</evidence>
<dbReference type="PANTHER" id="PTHR11351">
    <property type="entry name" value="ACYL-COA DESATURASE"/>
    <property type="match status" value="1"/>
</dbReference>
<dbReference type="InterPro" id="IPR005804">
    <property type="entry name" value="FA_desaturase_dom"/>
</dbReference>
<dbReference type="GO" id="GO:0006636">
    <property type="term" value="P:unsaturated fatty acid biosynthetic process"/>
    <property type="evidence" value="ECO:0007669"/>
    <property type="project" value="TreeGrafter"/>
</dbReference>
<evidence type="ECO:0000256" key="1">
    <source>
        <dbReference type="ARBA" id="ARBA00004141"/>
    </source>
</evidence>
<keyword evidence="10 14" id="KW-0472">Membrane</keyword>
<evidence type="ECO:0000259" key="15">
    <source>
        <dbReference type="Pfam" id="PF00487"/>
    </source>
</evidence>
<dbReference type="GO" id="GO:0005789">
    <property type="term" value="C:endoplasmic reticulum membrane"/>
    <property type="evidence" value="ECO:0007669"/>
    <property type="project" value="TreeGrafter"/>
</dbReference>
<comment type="domain">
    <text evidence="12">The histidine box domains are involved in binding the catalytic metal ions.</text>
</comment>
<keyword evidence="11 12" id="KW-0275">Fatty acid biosynthesis</keyword>
<evidence type="ECO:0000256" key="10">
    <source>
        <dbReference type="ARBA" id="ARBA00023136"/>
    </source>
</evidence>
<evidence type="ECO:0000256" key="2">
    <source>
        <dbReference type="ARBA" id="ARBA00009295"/>
    </source>
</evidence>